<evidence type="ECO:0000313" key="1">
    <source>
        <dbReference type="EMBL" id="RRT32048.1"/>
    </source>
</evidence>
<name>A0A426WXW1_ENSVE</name>
<dbReference type="EMBL" id="AMZH03034151">
    <property type="protein sequence ID" value="RRT32048.1"/>
    <property type="molecule type" value="Genomic_DNA"/>
</dbReference>
<gene>
    <name evidence="1" type="ORF">B296_00049981</name>
</gene>
<sequence length="87" mass="9590">MRSCSTRNKRAAKKAVEVILFDVVDGGCMVSYYYNGVIPWRYWTWSLARGAKSQKQTDGITLLNAAAKGNPCTDAFGVAHSKQDSDL</sequence>
<dbReference type="AlphaFoldDB" id="A0A426WXW1"/>
<comment type="caution">
    <text evidence="1">The sequence shown here is derived from an EMBL/GenBank/DDBJ whole genome shotgun (WGS) entry which is preliminary data.</text>
</comment>
<dbReference type="Proteomes" id="UP000287651">
    <property type="component" value="Unassembled WGS sequence"/>
</dbReference>
<organism evidence="1 2">
    <name type="scientific">Ensete ventricosum</name>
    <name type="common">Abyssinian banana</name>
    <name type="synonym">Musa ensete</name>
    <dbReference type="NCBI Taxonomy" id="4639"/>
    <lineage>
        <taxon>Eukaryota</taxon>
        <taxon>Viridiplantae</taxon>
        <taxon>Streptophyta</taxon>
        <taxon>Embryophyta</taxon>
        <taxon>Tracheophyta</taxon>
        <taxon>Spermatophyta</taxon>
        <taxon>Magnoliopsida</taxon>
        <taxon>Liliopsida</taxon>
        <taxon>Zingiberales</taxon>
        <taxon>Musaceae</taxon>
        <taxon>Ensete</taxon>
    </lineage>
</organism>
<proteinExistence type="predicted"/>
<evidence type="ECO:0000313" key="2">
    <source>
        <dbReference type="Proteomes" id="UP000287651"/>
    </source>
</evidence>
<reference evidence="1 2" key="1">
    <citation type="journal article" date="2014" name="Agronomy (Basel)">
        <title>A Draft Genome Sequence for Ensete ventricosum, the Drought-Tolerant Tree Against Hunger.</title>
        <authorList>
            <person name="Harrison J."/>
            <person name="Moore K.A."/>
            <person name="Paszkiewicz K."/>
            <person name="Jones T."/>
            <person name="Grant M."/>
            <person name="Ambacheew D."/>
            <person name="Muzemil S."/>
            <person name="Studholme D.J."/>
        </authorList>
    </citation>
    <scope>NUCLEOTIDE SEQUENCE [LARGE SCALE GENOMIC DNA]</scope>
</reference>
<protein>
    <submittedName>
        <fullName evidence="1">Uncharacterized protein</fullName>
    </submittedName>
</protein>
<accession>A0A426WXW1</accession>